<accession>Q4DQR7</accession>
<reference evidence="3 4" key="1">
    <citation type="journal article" date="2005" name="Science">
        <title>The genome sequence of Trypanosoma cruzi, etiologic agent of Chagas disease.</title>
        <authorList>
            <person name="El-Sayed N.M."/>
            <person name="Myler P.J."/>
            <person name="Bartholomeu D.C."/>
            <person name="Nilsson D."/>
            <person name="Aggarwal G."/>
            <person name="Tran A.N."/>
            <person name="Ghedin E."/>
            <person name="Worthey E.A."/>
            <person name="Delcher A.L."/>
            <person name="Blandin G."/>
            <person name="Westenberger S.J."/>
            <person name="Caler E."/>
            <person name="Cerqueira G.C."/>
            <person name="Branche C."/>
            <person name="Haas B."/>
            <person name="Anupama A."/>
            <person name="Arner E."/>
            <person name="Aslund L."/>
            <person name="Attipoe P."/>
            <person name="Bontempi E."/>
            <person name="Bringaud F."/>
            <person name="Burton P."/>
            <person name="Cadag E."/>
            <person name="Campbell D.A."/>
            <person name="Carrington M."/>
            <person name="Crabtree J."/>
            <person name="Darban H."/>
            <person name="da Silveira J.F."/>
            <person name="de Jong P."/>
            <person name="Edwards K."/>
            <person name="Englund P.T."/>
            <person name="Fazelina G."/>
            <person name="Feldblyum T."/>
            <person name="Ferella M."/>
            <person name="Frasch A.C."/>
            <person name="Gull K."/>
            <person name="Horn D."/>
            <person name="Hou L."/>
            <person name="Huang Y."/>
            <person name="Kindlund E."/>
            <person name="Klingbeil M."/>
            <person name="Kluge S."/>
            <person name="Koo H."/>
            <person name="Lacerda D."/>
            <person name="Levin M.J."/>
            <person name="Lorenzi H."/>
            <person name="Louie T."/>
            <person name="Machado C.R."/>
            <person name="McCulloch R."/>
            <person name="McKenna A."/>
            <person name="Mizuno Y."/>
            <person name="Mottram J.C."/>
            <person name="Nelson S."/>
            <person name="Ochaya S."/>
            <person name="Osoegawa K."/>
            <person name="Pai G."/>
            <person name="Parsons M."/>
            <person name="Pentony M."/>
            <person name="Pettersson U."/>
            <person name="Pop M."/>
            <person name="Ramirez J.L."/>
            <person name="Rinta J."/>
            <person name="Robertson L."/>
            <person name="Salzberg S.L."/>
            <person name="Sanchez D.O."/>
            <person name="Seyler A."/>
            <person name="Sharma R."/>
            <person name="Shetty J."/>
            <person name="Simpson A.J."/>
            <person name="Sisk E."/>
            <person name="Tammi M.T."/>
            <person name="Tarleton R."/>
            <person name="Teixeira S."/>
            <person name="Van Aken S."/>
            <person name="Vogt C."/>
            <person name="Ward P.N."/>
            <person name="Wickstead B."/>
            <person name="Wortman J."/>
            <person name="White O."/>
            <person name="Fraser C.M."/>
            <person name="Stuart K.D."/>
            <person name="Andersson B."/>
        </authorList>
    </citation>
    <scope>NUCLEOTIDE SEQUENCE [LARGE SCALE GENOMIC DNA]</scope>
    <source>
        <strain evidence="3 4">CL Brener</strain>
    </source>
</reference>
<organism evidence="3 4">
    <name type="scientific">Trypanosoma cruzi (strain CL Brener)</name>
    <dbReference type="NCBI Taxonomy" id="353153"/>
    <lineage>
        <taxon>Eukaryota</taxon>
        <taxon>Discoba</taxon>
        <taxon>Euglenozoa</taxon>
        <taxon>Kinetoplastea</taxon>
        <taxon>Metakinetoplastina</taxon>
        <taxon>Trypanosomatida</taxon>
        <taxon>Trypanosomatidae</taxon>
        <taxon>Trypanosoma</taxon>
        <taxon>Schizotrypanum</taxon>
    </lineage>
</organism>
<evidence type="ECO:0000313" key="4">
    <source>
        <dbReference type="Proteomes" id="UP000002296"/>
    </source>
</evidence>
<feature type="region of interest" description="Disordered" evidence="1">
    <location>
        <begin position="45"/>
        <end position="80"/>
    </location>
</feature>
<protein>
    <recommendedName>
        <fullName evidence="5">Secreted protein</fullName>
    </recommendedName>
</protein>
<feature type="chain" id="PRO_5004236911" description="Secreted protein" evidence="2">
    <location>
        <begin position="21"/>
        <end position="200"/>
    </location>
</feature>
<dbReference type="GeneID" id="3548667"/>
<dbReference type="AlphaFoldDB" id="Q4DQR7"/>
<evidence type="ECO:0000256" key="2">
    <source>
        <dbReference type="SAM" id="SignalP"/>
    </source>
</evidence>
<name>Q4DQR7_TRYCC</name>
<dbReference type="PaxDb" id="353153-Q4DQR7"/>
<gene>
    <name evidence="3" type="ORF">Tc00.1047053508871.180</name>
</gene>
<dbReference type="Proteomes" id="UP000002296">
    <property type="component" value="Unassembled WGS sequence"/>
</dbReference>
<dbReference type="EMBL" id="AAHK01000247">
    <property type="protein sequence ID" value="EAN94879.1"/>
    <property type="molecule type" value="Genomic_DNA"/>
</dbReference>
<evidence type="ECO:0000256" key="1">
    <source>
        <dbReference type="SAM" id="MobiDB-lite"/>
    </source>
</evidence>
<evidence type="ECO:0008006" key="5">
    <source>
        <dbReference type="Google" id="ProtNLM"/>
    </source>
</evidence>
<comment type="caution">
    <text evidence="3">The sequence shown here is derived from an EMBL/GenBank/DDBJ whole genome shotgun (WGS) entry which is preliminary data.</text>
</comment>
<feature type="signal peptide" evidence="2">
    <location>
        <begin position="1"/>
        <end position="20"/>
    </location>
</feature>
<dbReference type="InParanoid" id="Q4DQR7"/>
<keyword evidence="4" id="KW-1185">Reference proteome</keyword>
<dbReference type="KEGG" id="tcr:508871.180"/>
<feature type="compositionally biased region" description="Polar residues" evidence="1">
    <location>
        <begin position="62"/>
        <end position="77"/>
    </location>
</feature>
<keyword evidence="2" id="KW-0732">Signal</keyword>
<proteinExistence type="predicted"/>
<evidence type="ECO:0000313" key="3">
    <source>
        <dbReference type="EMBL" id="EAN94879.1"/>
    </source>
</evidence>
<dbReference type="RefSeq" id="XP_816730.1">
    <property type="nucleotide sequence ID" value="XM_811637.1"/>
</dbReference>
<sequence>MGHRHHPLTHSLFSLPMVWSSFTSTETFAAQSCEFPTQALKVRFGNPKANTSDQQRRCSQRPHGSSTHPQALLTTRSCDGEEEKRLSRHKTWPMGAVSTCRECQVAKQKRQEECSQWTSPATSDVRRLIRATENQRHGCCGACPCVHLTLGPMNAPRNILSRASSWPCKQHQFLPTSQRPLFLARLRSPSLSPVHHPRMK</sequence>